<protein>
    <submittedName>
        <fullName evidence="6">Winged helix-turn-helix transcriptional regulator</fullName>
    </submittedName>
</protein>
<dbReference type="EMBL" id="JAGFBF010000002">
    <property type="protein sequence ID" value="MBO2989344.1"/>
    <property type="molecule type" value="Genomic_DNA"/>
</dbReference>
<evidence type="ECO:0000256" key="1">
    <source>
        <dbReference type="ARBA" id="ARBA00023015"/>
    </source>
</evidence>
<dbReference type="InterPro" id="IPR036388">
    <property type="entry name" value="WH-like_DNA-bd_sf"/>
</dbReference>
<reference evidence="6" key="1">
    <citation type="submission" date="2021-03" db="EMBL/GenBank/DDBJ databases">
        <title>Leucobacter chromiisoli sp. nov., isolated from chromium-containing soil of chemical plant.</title>
        <authorList>
            <person name="Xu Z."/>
        </authorList>
    </citation>
    <scope>NUCLEOTIDE SEQUENCE</scope>
    <source>
        <strain evidence="6">K 70/01</strain>
    </source>
</reference>
<organism evidence="6 7">
    <name type="scientific">Leucobacter tardus</name>
    <dbReference type="NCBI Taxonomy" id="501483"/>
    <lineage>
        <taxon>Bacteria</taxon>
        <taxon>Bacillati</taxon>
        <taxon>Actinomycetota</taxon>
        <taxon>Actinomycetes</taxon>
        <taxon>Micrococcales</taxon>
        <taxon>Microbacteriaceae</taxon>
        <taxon>Leucobacter</taxon>
    </lineage>
</organism>
<evidence type="ECO:0000256" key="2">
    <source>
        <dbReference type="ARBA" id="ARBA00023125"/>
    </source>
</evidence>
<keyword evidence="1" id="KW-0805">Transcription regulation</keyword>
<evidence type="ECO:0000256" key="3">
    <source>
        <dbReference type="ARBA" id="ARBA00023163"/>
    </source>
</evidence>
<evidence type="ECO:0000313" key="7">
    <source>
        <dbReference type="Proteomes" id="UP000668403"/>
    </source>
</evidence>
<dbReference type="GO" id="GO:0003677">
    <property type="term" value="F:DNA binding"/>
    <property type="evidence" value="ECO:0007669"/>
    <property type="project" value="UniProtKB-KW"/>
</dbReference>
<dbReference type="InterPro" id="IPR036390">
    <property type="entry name" value="WH_DNA-bd_sf"/>
</dbReference>
<proteinExistence type="predicted"/>
<keyword evidence="2" id="KW-0238">DNA-binding</keyword>
<dbReference type="InterPro" id="IPR023187">
    <property type="entry name" value="Tscrpt_reg_MarR-type_CS"/>
</dbReference>
<dbReference type="InterPro" id="IPR000835">
    <property type="entry name" value="HTH_MarR-typ"/>
</dbReference>
<dbReference type="SMART" id="SM00347">
    <property type="entry name" value="HTH_MARR"/>
    <property type="match status" value="1"/>
</dbReference>
<dbReference type="PROSITE" id="PS50995">
    <property type="entry name" value="HTH_MARR_2"/>
    <property type="match status" value="1"/>
</dbReference>
<evidence type="ECO:0000313" key="6">
    <source>
        <dbReference type="EMBL" id="MBO2989344.1"/>
    </source>
</evidence>
<dbReference type="Gene3D" id="1.10.10.10">
    <property type="entry name" value="Winged helix-like DNA-binding domain superfamily/Winged helix DNA-binding domain"/>
    <property type="match status" value="1"/>
</dbReference>
<dbReference type="AlphaFoldDB" id="A0A939QIA7"/>
<dbReference type="PROSITE" id="PS01117">
    <property type="entry name" value="HTH_MARR_1"/>
    <property type="match status" value="1"/>
</dbReference>
<dbReference type="RefSeq" id="WP_208237481.1">
    <property type="nucleotide sequence ID" value="NZ_BAAAQU010000001.1"/>
</dbReference>
<feature type="region of interest" description="Disordered" evidence="4">
    <location>
        <begin position="167"/>
        <end position="198"/>
    </location>
</feature>
<dbReference type="Pfam" id="PF12802">
    <property type="entry name" value="MarR_2"/>
    <property type="match status" value="1"/>
</dbReference>
<dbReference type="Proteomes" id="UP000668403">
    <property type="component" value="Unassembled WGS sequence"/>
</dbReference>
<dbReference type="PANTHER" id="PTHR42756">
    <property type="entry name" value="TRANSCRIPTIONAL REGULATOR, MARR"/>
    <property type="match status" value="1"/>
</dbReference>
<feature type="domain" description="HTH marR-type" evidence="5">
    <location>
        <begin position="25"/>
        <end position="160"/>
    </location>
</feature>
<accession>A0A939QIA7</accession>
<comment type="caution">
    <text evidence="6">The sequence shown here is derived from an EMBL/GenBank/DDBJ whole genome shotgun (WGS) entry which is preliminary data.</text>
</comment>
<dbReference type="GO" id="GO:0003700">
    <property type="term" value="F:DNA-binding transcription factor activity"/>
    <property type="evidence" value="ECO:0007669"/>
    <property type="project" value="InterPro"/>
</dbReference>
<evidence type="ECO:0000259" key="5">
    <source>
        <dbReference type="PROSITE" id="PS50995"/>
    </source>
</evidence>
<gene>
    <name evidence="6" type="ORF">J4H85_04945</name>
</gene>
<name>A0A939QIA7_9MICO</name>
<dbReference type="SUPFAM" id="SSF46785">
    <property type="entry name" value="Winged helix' DNA-binding domain"/>
    <property type="match status" value="1"/>
</dbReference>
<sequence length="198" mass="21800">MKQPDEVDQILSEWGAVRPDLDLAPLAVFSRITRITKHLNRARAQAFERSGLASWEFDVLAALRRGGHPFRQSPKRLVQQTMVSSGTMTNRIDRMVQRELVRRLTDPNDGRGVLVEMTTRGQTLVDAAMTRLSDAEDLLLGGVPRAERDRLATLLRRLSLSVEHFGPLAAGADPDEPAPVDGAPAPAPEPDSANPERP</sequence>
<keyword evidence="7" id="KW-1185">Reference proteome</keyword>
<feature type="compositionally biased region" description="Low complexity" evidence="4">
    <location>
        <begin position="179"/>
        <end position="198"/>
    </location>
</feature>
<dbReference type="PRINTS" id="PR00598">
    <property type="entry name" value="HTHMARR"/>
</dbReference>
<dbReference type="PANTHER" id="PTHR42756:SF1">
    <property type="entry name" value="TRANSCRIPTIONAL REPRESSOR OF EMRAB OPERON"/>
    <property type="match status" value="1"/>
</dbReference>
<evidence type="ECO:0000256" key="4">
    <source>
        <dbReference type="SAM" id="MobiDB-lite"/>
    </source>
</evidence>
<keyword evidence="3" id="KW-0804">Transcription</keyword>